<accession>A0A9J6CQB4</accession>
<evidence type="ECO:0000256" key="4">
    <source>
        <dbReference type="ARBA" id="ARBA00022856"/>
    </source>
</evidence>
<dbReference type="PANTHER" id="PTHR11654">
    <property type="entry name" value="OLIGOPEPTIDE TRANSPORTER-RELATED"/>
    <property type="match status" value="1"/>
</dbReference>
<evidence type="ECO:0000256" key="6">
    <source>
        <dbReference type="ARBA" id="ARBA00023136"/>
    </source>
</evidence>
<evidence type="ECO:0000256" key="3">
    <source>
        <dbReference type="ARBA" id="ARBA00022692"/>
    </source>
</evidence>
<feature type="transmembrane region" description="Helical" evidence="7">
    <location>
        <begin position="79"/>
        <end position="98"/>
    </location>
</feature>
<reference evidence="8" key="1">
    <citation type="submission" date="2021-03" db="EMBL/GenBank/DDBJ databases">
        <title>Chromosome level genome of the anhydrobiotic midge Polypedilum vanderplanki.</title>
        <authorList>
            <person name="Yoshida Y."/>
            <person name="Kikawada T."/>
            <person name="Gusev O."/>
        </authorList>
    </citation>
    <scope>NUCLEOTIDE SEQUENCE</scope>
    <source>
        <strain evidence="8">NIAS01</strain>
        <tissue evidence="8">Whole body or cell culture</tissue>
    </source>
</reference>
<dbReference type="AlphaFoldDB" id="A0A9J6CQB4"/>
<dbReference type="InterPro" id="IPR036259">
    <property type="entry name" value="MFS_trans_sf"/>
</dbReference>
<dbReference type="Pfam" id="PF00854">
    <property type="entry name" value="PTR2"/>
    <property type="match status" value="1"/>
</dbReference>
<feature type="transmembrane region" description="Helical" evidence="7">
    <location>
        <begin position="50"/>
        <end position="67"/>
    </location>
</feature>
<evidence type="ECO:0000256" key="5">
    <source>
        <dbReference type="ARBA" id="ARBA00022989"/>
    </source>
</evidence>
<protein>
    <submittedName>
        <fullName evidence="8">Uncharacterized protein</fullName>
    </submittedName>
</protein>
<evidence type="ECO:0000256" key="1">
    <source>
        <dbReference type="ARBA" id="ARBA00004141"/>
    </source>
</evidence>
<comment type="similarity">
    <text evidence="2">Belongs to the major facilitator superfamily. Proton-dependent oligopeptide transporter (POT/PTR) (TC 2.A.17) family.</text>
</comment>
<evidence type="ECO:0000256" key="7">
    <source>
        <dbReference type="SAM" id="Phobius"/>
    </source>
</evidence>
<keyword evidence="4" id="KW-0653">Protein transport</keyword>
<evidence type="ECO:0000313" key="8">
    <source>
        <dbReference type="EMBL" id="KAG5684401.1"/>
    </source>
</evidence>
<evidence type="ECO:0000313" key="9">
    <source>
        <dbReference type="Proteomes" id="UP001107558"/>
    </source>
</evidence>
<dbReference type="GO" id="GO:0022857">
    <property type="term" value="F:transmembrane transporter activity"/>
    <property type="evidence" value="ECO:0007669"/>
    <property type="project" value="InterPro"/>
</dbReference>
<comment type="subcellular location">
    <subcellularLocation>
        <location evidence="1">Membrane</location>
        <topology evidence="1">Multi-pass membrane protein</topology>
    </subcellularLocation>
</comment>
<comment type="caution">
    <text evidence="8">The sequence shown here is derived from an EMBL/GenBank/DDBJ whole genome shotgun (WGS) entry which is preliminary data.</text>
</comment>
<keyword evidence="3 7" id="KW-0812">Transmembrane</keyword>
<gene>
    <name evidence="8" type="ORF">PVAND_013636</name>
</gene>
<keyword evidence="5 7" id="KW-1133">Transmembrane helix</keyword>
<dbReference type="GO" id="GO:0015833">
    <property type="term" value="P:peptide transport"/>
    <property type="evidence" value="ECO:0007669"/>
    <property type="project" value="UniProtKB-KW"/>
</dbReference>
<keyword evidence="6 7" id="KW-0472">Membrane</keyword>
<organism evidence="8 9">
    <name type="scientific">Polypedilum vanderplanki</name>
    <name type="common">Sleeping chironomid midge</name>
    <dbReference type="NCBI Taxonomy" id="319348"/>
    <lineage>
        <taxon>Eukaryota</taxon>
        <taxon>Metazoa</taxon>
        <taxon>Ecdysozoa</taxon>
        <taxon>Arthropoda</taxon>
        <taxon>Hexapoda</taxon>
        <taxon>Insecta</taxon>
        <taxon>Pterygota</taxon>
        <taxon>Neoptera</taxon>
        <taxon>Endopterygota</taxon>
        <taxon>Diptera</taxon>
        <taxon>Nematocera</taxon>
        <taxon>Chironomoidea</taxon>
        <taxon>Chironomidae</taxon>
        <taxon>Chironominae</taxon>
        <taxon>Polypedilum</taxon>
        <taxon>Polypedilum</taxon>
    </lineage>
</organism>
<keyword evidence="4" id="KW-0813">Transport</keyword>
<evidence type="ECO:0000256" key="2">
    <source>
        <dbReference type="ARBA" id="ARBA00005982"/>
    </source>
</evidence>
<feature type="transmembrane region" description="Helical" evidence="7">
    <location>
        <begin position="7"/>
        <end position="30"/>
    </location>
</feature>
<keyword evidence="9" id="KW-1185">Reference proteome</keyword>
<proteinExistence type="inferred from homology"/>
<name>A0A9J6CQB4_POLVA</name>
<dbReference type="Gene3D" id="1.20.1250.20">
    <property type="entry name" value="MFS general substrate transporter like domains"/>
    <property type="match status" value="1"/>
</dbReference>
<sequence length="100" mass="11546">MKSHRQILWHMLWLIPQYVIMTGAEVMFSVTGLEFAYSQAPASMKSLLQASWLLTVAFGNVFVVIIAEAKFFQSQAHEFFLFSVMMFIDMVIFCSFGYEI</sequence>
<dbReference type="OrthoDB" id="8904098at2759"/>
<dbReference type="EMBL" id="JADBJN010000001">
    <property type="protein sequence ID" value="KAG5684401.1"/>
    <property type="molecule type" value="Genomic_DNA"/>
</dbReference>
<dbReference type="InterPro" id="IPR000109">
    <property type="entry name" value="POT_fam"/>
</dbReference>
<dbReference type="Proteomes" id="UP001107558">
    <property type="component" value="Chromosome 1"/>
</dbReference>
<dbReference type="GO" id="GO:0016020">
    <property type="term" value="C:membrane"/>
    <property type="evidence" value="ECO:0007669"/>
    <property type="project" value="UniProtKB-SubCell"/>
</dbReference>
<keyword evidence="4" id="KW-0571">Peptide transport</keyword>